<organism evidence="1 2">
    <name type="scientific">Paenibacillus hemerocallicola</name>
    <dbReference type="NCBI Taxonomy" id="1172614"/>
    <lineage>
        <taxon>Bacteria</taxon>
        <taxon>Bacillati</taxon>
        <taxon>Bacillota</taxon>
        <taxon>Bacilli</taxon>
        <taxon>Bacillales</taxon>
        <taxon>Paenibacillaceae</taxon>
        <taxon>Paenibacillus</taxon>
    </lineage>
</organism>
<dbReference type="OrthoDB" id="483433at2"/>
<dbReference type="Proteomes" id="UP000307943">
    <property type="component" value="Unassembled WGS sequence"/>
</dbReference>
<comment type="caution">
    <text evidence="1">The sequence shown here is derived from an EMBL/GenBank/DDBJ whole genome shotgun (WGS) entry which is preliminary data.</text>
</comment>
<keyword evidence="2" id="KW-1185">Reference proteome</keyword>
<dbReference type="RefSeq" id="WP_139604420.1">
    <property type="nucleotide sequence ID" value="NZ_VDCQ01000034.1"/>
</dbReference>
<protein>
    <submittedName>
        <fullName evidence="1">Uncharacterized protein</fullName>
    </submittedName>
</protein>
<reference evidence="1 2" key="1">
    <citation type="submission" date="2019-05" db="EMBL/GenBank/DDBJ databases">
        <title>We sequenced the genome of Paenibacillus hemerocallicola KCTC 33185 for further insight into its adaptation and study the phylogeny of Paenibacillus.</title>
        <authorList>
            <person name="Narsing Rao M.P."/>
        </authorList>
    </citation>
    <scope>NUCLEOTIDE SEQUENCE [LARGE SCALE GENOMIC DNA]</scope>
    <source>
        <strain evidence="1 2">KCTC 33185</strain>
    </source>
</reference>
<evidence type="ECO:0000313" key="2">
    <source>
        <dbReference type="Proteomes" id="UP000307943"/>
    </source>
</evidence>
<evidence type="ECO:0000313" key="1">
    <source>
        <dbReference type="EMBL" id="TNJ64016.1"/>
    </source>
</evidence>
<gene>
    <name evidence="1" type="ORF">FE784_22140</name>
</gene>
<name>A0A5C4T5B4_9BACL</name>
<accession>A0A5C4T5B4</accession>
<proteinExistence type="predicted"/>
<sequence length="308" mass="35320">MTDLYFNHSFLIGSDAADIQSGLKEIAALTDCVRKEGASLRFYEMLWQTQLVDGQSLLQYLYRLPKSEDLKLVMGYVDQGPHFKDRPIAANLTIVPDVPADTYANKLLHICFADKCEGVVSPASERVLSNRVYSLSTSVDTMDVWNMIGVEAVRAILRRLNRFTKIEEVLSDIEGRDSGQLNILDSAKKSAKRHDFLGRFRQVHEALLALERIELQNVLAGMEEVERIRIFRQATGLEISKESPETLKDSYYRKQRQFMIPGGTEKELFEWHVKIGNHIRIHYFVDKQHRTIYVGHCGKHLDVASYRS</sequence>
<dbReference type="AlphaFoldDB" id="A0A5C4T5B4"/>
<dbReference type="EMBL" id="VDCQ01000034">
    <property type="protein sequence ID" value="TNJ64016.1"/>
    <property type="molecule type" value="Genomic_DNA"/>
</dbReference>